<dbReference type="Proteomes" id="UP001138961">
    <property type="component" value="Unassembled WGS sequence"/>
</dbReference>
<evidence type="ECO:0000259" key="4">
    <source>
        <dbReference type="PROSITE" id="PS51900"/>
    </source>
</evidence>
<protein>
    <recommendedName>
        <fullName evidence="4">Core-binding (CB) domain-containing protein</fullName>
    </recommendedName>
</protein>
<evidence type="ECO:0000256" key="2">
    <source>
        <dbReference type="ARBA" id="ARBA00023125"/>
    </source>
</evidence>
<gene>
    <name evidence="5" type="ORF">LGQ03_03155</name>
</gene>
<sequence length="236" mass="26383">MPKYIYAPYTFVKDGIFYFIRRIPVDVRKHYTTSKISHSLKTRSPQVAASRAMRTASQLDEYWYQWKCQGVRLPGQHLLKTSSMVVSRQSNGPDVKATALKVSDCVDIYLNQKGVGKGDTFKRAATRNCGYVIKYCGNVPIEQLSKAHANKVRDELVAKGMAGSSIARILGTIRSVLNFAASEEGVDFKNPFGNVYFDRSAKVQVRSPVQASDIKLVISRSSRPNARRSMMTYAGL</sequence>
<keyword evidence="6" id="KW-1185">Reference proteome</keyword>
<keyword evidence="2 3" id="KW-0238">DNA-binding</keyword>
<name>A0ABS8BRY9_9RHOB</name>
<dbReference type="Pfam" id="PF20172">
    <property type="entry name" value="DUF6538"/>
    <property type="match status" value="1"/>
</dbReference>
<proteinExistence type="predicted"/>
<keyword evidence="1" id="KW-0229">DNA integration</keyword>
<reference evidence="5" key="1">
    <citation type="submission" date="2021-10" db="EMBL/GenBank/DDBJ databases">
        <title>Loktanella gaetbuli sp. nov., isolated from a tidal flat.</title>
        <authorList>
            <person name="Park S."/>
            <person name="Yoon J.-H."/>
        </authorList>
    </citation>
    <scope>NUCLEOTIDE SEQUENCE</scope>
    <source>
        <strain evidence="5">TSTF-M6</strain>
    </source>
</reference>
<evidence type="ECO:0000313" key="6">
    <source>
        <dbReference type="Proteomes" id="UP001138961"/>
    </source>
</evidence>
<accession>A0ABS8BRY9</accession>
<evidence type="ECO:0000313" key="5">
    <source>
        <dbReference type="EMBL" id="MCB5198231.1"/>
    </source>
</evidence>
<dbReference type="EMBL" id="JAJATZ010000001">
    <property type="protein sequence ID" value="MCB5198231.1"/>
    <property type="molecule type" value="Genomic_DNA"/>
</dbReference>
<evidence type="ECO:0000256" key="3">
    <source>
        <dbReference type="PROSITE-ProRule" id="PRU01248"/>
    </source>
</evidence>
<dbReference type="PROSITE" id="PS51900">
    <property type="entry name" value="CB"/>
    <property type="match status" value="1"/>
</dbReference>
<dbReference type="InterPro" id="IPR010998">
    <property type="entry name" value="Integrase_recombinase_N"/>
</dbReference>
<organism evidence="5 6">
    <name type="scientific">Loktanella gaetbuli</name>
    <dbReference type="NCBI Taxonomy" id="2881335"/>
    <lineage>
        <taxon>Bacteria</taxon>
        <taxon>Pseudomonadati</taxon>
        <taxon>Pseudomonadota</taxon>
        <taxon>Alphaproteobacteria</taxon>
        <taxon>Rhodobacterales</taxon>
        <taxon>Roseobacteraceae</taxon>
        <taxon>Loktanella</taxon>
    </lineage>
</organism>
<dbReference type="SUPFAM" id="SSF56349">
    <property type="entry name" value="DNA breaking-rejoining enzymes"/>
    <property type="match status" value="1"/>
</dbReference>
<dbReference type="InterPro" id="IPR046668">
    <property type="entry name" value="DUF6538"/>
</dbReference>
<feature type="domain" description="Core-binding (CB)" evidence="4">
    <location>
        <begin position="100"/>
        <end position="181"/>
    </location>
</feature>
<dbReference type="RefSeq" id="WP_226747196.1">
    <property type="nucleotide sequence ID" value="NZ_JAJATZ010000001.1"/>
</dbReference>
<dbReference type="Gene3D" id="1.10.150.130">
    <property type="match status" value="1"/>
</dbReference>
<evidence type="ECO:0000256" key="1">
    <source>
        <dbReference type="ARBA" id="ARBA00022908"/>
    </source>
</evidence>
<dbReference type="InterPro" id="IPR011010">
    <property type="entry name" value="DNA_brk_join_enz"/>
</dbReference>
<comment type="caution">
    <text evidence="5">The sequence shown here is derived from an EMBL/GenBank/DDBJ whole genome shotgun (WGS) entry which is preliminary data.</text>
</comment>
<dbReference type="InterPro" id="IPR044068">
    <property type="entry name" value="CB"/>
</dbReference>